<keyword evidence="11" id="KW-1185">Reference proteome</keyword>
<name>A0A835KU97_9POAL</name>
<feature type="region of interest" description="Disordered" evidence="7">
    <location>
        <begin position="130"/>
        <end position="156"/>
    </location>
</feature>
<evidence type="ECO:0000313" key="11">
    <source>
        <dbReference type="Proteomes" id="UP000636709"/>
    </source>
</evidence>
<dbReference type="GO" id="GO:0005634">
    <property type="term" value="C:nucleus"/>
    <property type="evidence" value="ECO:0007669"/>
    <property type="project" value="UniProtKB-SubCell"/>
</dbReference>
<keyword evidence="3" id="KW-0238">DNA-binding</keyword>
<keyword evidence="2" id="KW-0805">Transcription regulation</keyword>
<protein>
    <recommendedName>
        <fullName evidence="9">WRKY domain-containing protein</fullName>
    </recommendedName>
</protein>
<proteinExistence type="predicted"/>
<dbReference type="Gene3D" id="2.20.25.80">
    <property type="entry name" value="WRKY domain"/>
    <property type="match status" value="1"/>
</dbReference>
<evidence type="ECO:0000256" key="6">
    <source>
        <dbReference type="SAM" id="Coils"/>
    </source>
</evidence>
<evidence type="ECO:0000256" key="8">
    <source>
        <dbReference type="SAM" id="SignalP"/>
    </source>
</evidence>
<feature type="chain" id="PRO_5032283742" description="WRKY domain-containing protein" evidence="8">
    <location>
        <begin position="25"/>
        <end position="447"/>
    </location>
</feature>
<keyword evidence="8" id="KW-0732">Signal</keyword>
<feature type="coiled-coil region" evidence="6">
    <location>
        <begin position="75"/>
        <end position="102"/>
    </location>
</feature>
<feature type="signal peptide" evidence="8">
    <location>
        <begin position="1"/>
        <end position="24"/>
    </location>
</feature>
<dbReference type="PROSITE" id="PS50811">
    <property type="entry name" value="WRKY"/>
    <property type="match status" value="1"/>
</dbReference>
<evidence type="ECO:0000256" key="1">
    <source>
        <dbReference type="ARBA" id="ARBA00004123"/>
    </source>
</evidence>
<dbReference type="OrthoDB" id="684963at2759"/>
<feature type="compositionally biased region" description="Polar residues" evidence="7">
    <location>
        <begin position="186"/>
        <end position="195"/>
    </location>
</feature>
<evidence type="ECO:0000313" key="10">
    <source>
        <dbReference type="EMBL" id="KAF8772759.1"/>
    </source>
</evidence>
<evidence type="ECO:0000259" key="9">
    <source>
        <dbReference type="PROSITE" id="PS50811"/>
    </source>
</evidence>
<dbReference type="AlphaFoldDB" id="A0A835KU97"/>
<dbReference type="InterPro" id="IPR044810">
    <property type="entry name" value="WRKY_plant"/>
</dbReference>
<dbReference type="InterPro" id="IPR036576">
    <property type="entry name" value="WRKY_dom_sf"/>
</dbReference>
<dbReference type="EMBL" id="JACEFO010000362">
    <property type="protein sequence ID" value="KAF8772759.1"/>
    <property type="molecule type" value="Genomic_DNA"/>
</dbReference>
<organism evidence="10 11">
    <name type="scientific">Digitaria exilis</name>
    <dbReference type="NCBI Taxonomy" id="1010633"/>
    <lineage>
        <taxon>Eukaryota</taxon>
        <taxon>Viridiplantae</taxon>
        <taxon>Streptophyta</taxon>
        <taxon>Embryophyta</taxon>
        <taxon>Tracheophyta</taxon>
        <taxon>Spermatophyta</taxon>
        <taxon>Magnoliopsida</taxon>
        <taxon>Liliopsida</taxon>
        <taxon>Poales</taxon>
        <taxon>Poaceae</taxon>
        <taxon>PACMAD clade</taxon>
        <taxon>Panicoideae</taxon>
        <taxon>Panicodae</taxon>
        <taxon>Paniceae</taxon>
        <taxon>Anthephorinae</taxon>
        <taxon>Digitaria</taxon>
    </lineage>
</organism>
<feature type="compositionally biased region" description="Low complexity" evidence="7">
    <location>
        <begin position="206"/>
        <end position="224"/>
    </location>
</feature>
<evidence type="ECO:0000256" key="2">
    <source>
        <dbReference type="ARBA" id="ARBA00023015"/>
    </source>
</evidence>
<evidence type="ECO:0000256" key="3">
    <source>
        <dbReference type="ARBA" id="ARBA00023125"/>
    </source>
</evidence>
<feature type="region of interest" description="Disordered" evidence="7">
    <location>
        <begin position="186"/>
        <end position="230"/>
    </location>
</feature>
<dbReference type="SUPFAM" id="SSF118290">
    <property type="entry name" value="WRKY DNA-binding domain"/>
    <property type="match status" value="1"/>
</dbReference>
<dbReference type="InterPro" id="IPR003657">
    <property type="entry name" value="WRKY_dom"/>
</dbReference>
<keyword evidence="6" id="KW-0175">Coiled coil</keyword>
<gene>
    <name evidence="10" type="ORF">HU200_005409</name>
</gene>
<feature type="domain" description="WRKY" evidence="9">
    <location>
        <begin position="262"/>
        <end position="319"/>
    </location>
</feature>
<dbReference type="GO" id="GO:0003700">
    <property type="term" value="F:DNA-binding transcription factor activity"/>
    <property type="evidence" value="ECO:0007669"/>
    <property type="project" value="InterPro"/>
</dbReference>
<dbReference type="Proteomes" id="UP000636709">
    <property type="component" value="Unassembled WGS sequence"/>
</dbReference>
<accession>A0A835KU97</accession>
<keyword evidence="5" id="KW-0539">Nucleus</keyword>
<comment type="caution">
    <text evidence="10">The sequence shown here is derived from an EMBL/GenBank/DDBJ whole genome shotgun (WGS) entry which is preliminary data.</text>
</comment>
<dbReference type="PANTHER" id="PTHR32096">
    <property type="entry name" value="WRKY TRANSCRIPTION FACTOR 30-RELATED-RELATED"/>
    <property type="match status" value="1"/>
</dbReference>
<reference evidence="10" key="1">
    <citation type="submission" date="2020-07" db="EMBL/GenBank/DDBJ databases">
        <title>Genome sequence and genetic diversity analysis of an under-domesticated orphan crop, white fonio (Digitaria exilis).</title>
        <authorList>
            <person name="Bennetzen J.L."/>
            <person name="Chen S."/>
            <person name="Ma X."/>
            <person name="Wang X."/>
            <person name="Yssel A.E.J."/>
            <person name="Chaluvadi S.R."/>
            <person name="Johnson M."/>
            <person name="Gangashetty P."/>
            <person name="Hamidou F."/>
            <person name="Sanogo M.D."/>
            <person name="Zwaenepoel A."/>
            <person name="Wallace J."/>
            <person name="Van De Peer Y."/>
            <person name="Van Deynze A."/>
        </authorList>
    </citation>
    <scope>NUCLEOTIDE SEQUENCE</scope>
    <source>
        <tissue evidence="10">Leaves</tissue>
    </source>
</reference>
<dbReference type="Pfam" id="PF03106">
    <property type="entry name" value="WRKY"/>
    <property type="match status" value="1"/>
</dbReference>
<dbReference type="PANTHER" id="PTHR32096:SF146">
    <property type="entry name" value="WRKY TRANSCRIPTION FACTOR 19-RELATED"/>
    <property type="match status" value="1"/>
</dbReference>
<comment type="subcellular location">
    <subcellularLocation>
        <location evidence="1">Nucleus</location>
    </subcellularLocation>
</comment>
<dbReference type="GO" id="GO:0000976">
    <property type="term" value="F:transcription cis-regulatory region binding"/>
    <property type="evidence" value="ECO:0007669"/>
    <property type="project" value="TreeGrafter"/>
</dbReference>
<evidence type="ECO:0000256" key="4">
    <source>
        <dbReference type="ARBA" id="ARBA00023163"/>
    </source>
</evidence>
<evidence type="ECO:0000256" key="5">
    <source>
        <dbReference type="ARBA" id="ARBA00023242"/>
    </source>
</evidence>
<sequence length="447" mass="48245">MKHRSCPCPWSLLLLHKLTPLCLRQLTITADKHITVHWILFMHVLAAHPAPPLALLGGLDHRDDNTKELFVGPTMDDVLSQIEEAFRLAEELRAELGAAQNNPVYLAERCHGIAQAYLAASRMLGYPHGSDDLSPPALPPQHPFGGGSGSTSHGNLPQLELLRPFLSGAPSSSPFQQHLGRLLEASSSPFNTPATDTFGAGTSGGPVRRQASSSRSSPPVVQPRQQHRTRRYAVVVPMRESGERMTMMVPVQRTGNTDLPPDDGYTWRKYGQKDILGSRYPRSYYRCTHKNYYGCEAKKKVQRLDDDPFMYEVTYCGNHTCLTSTTPLLTLPAPTTTAASTAAAVSMLTNSPTGSAAILASQDLVMAPSEHPTPALSTAIQLGISWMPSALAGTGEGSSAQVNVPGASGRDTEYPVMDLADAMFNSGSSGGSSMDAIFPAHHHDQRD</sequence>
<keyword evidence="4" id="KW-0804">Transcription</keyword>
<dbReference type="SMART" id="SM00774">
    <property type="entry name" value="WRKY"/>
    <property type="match status" value="1"/>
</dbReference>
<evidence type="ECO:0000256" key="7">
    <source>
        <dbReference type="SAM" id="MobiDB-lite"/>
    </source>
</evidence>